<gene>
    <name evidence="9" type="ORF">SAMN05444411_101896</name>
</gene>
<dbReference type="PANTHER" id="PTHR43386:SF1">
    <property type="entry name" value="D,D-DIPEPTIDE TRANSPORT SYSTEM PERMEASE PROTEIN DDPC-RELATED"/>
    <property type="match status" value="1"/>
</dbReference>
<dbReference type="RefSeq" id="WP_090120113.1">
    <property type="nucleotide sequence ID" value="NZ_FNNJ01000001.1"/>
</dbReference>
<feature type="transmembrane region" description="Helical" evidence="7">
    <location>
        <begin position="165"/>
        <end position="191"/>
    </location>
</feature>
<feature type="transmembrane region" description="Helical" evidence="7">
    <location>
        <begin position="226"/>
        <end position="245"/>
    </location>
</feature>
<feature type="transmembrane region" description="Helical" evidence="7">
    <location>
        <begin position="21"/>
        <end position="43"/>
    </location>
</feature>
<organism evidence="9 10">
    <name type="scientific">Lutibacter oricola</name>
    <dbReference type="NCBI Taxonomy" id="762486"/>
    <lineage>
        <taxon>Bacteria</taxon>
        <taxon>Pseudomonadati</taxon>
        <taxon>Bacteroidota</taxon>
        <taxon>Flavobacteriia</taxon>
        <taxon>Flavobacteriales</taxon>
        <taxon>Flavobacteriaceae</taxon>
        <taxon>Lutibacter</taxon>
    </lineage>
</organism>
<dbReference type="InterPro" id="IPR025966">
    <property type="entry name" value="OppC_N"/>
</dbReference>
<dbReference type="PANTHER" id="PTHR43386">
    <property type="entry name" value="OLIGOPEPTIDE TRANSPORT SYSTEM PERMEASE PROTEIN APPC"/>
    <property type="match status" value="1"/>
</dbReference>
<comment type="subcellular location">
    <subcellularLocation>
        <location evidence="1 7">Cell membrane</location>
        <topology evidence="1 7">Multi-pass membrane protein</topology>
    </subcellularLocation>
</comment>
<feature type="domain" description="ABC transmembrane type-1" evidence="8">
    <location>
        <begin position="163"/>
        <end position="353"/>
    </location>
</feature>
<keyword evidence="2 7" id="KW-0813">Transport</keyword>
<comment type="similarity">
    <text evidence="7">Belongs to the binding-protein-dependent transport system permease family.</text>
</comment>
<dbReference type="Pfam" id="PF00528">
    <property type="entry name" value="BPD_transp_1"/>
    <property type="match status" value="1"/>
</dbReference>
<evidence type="ECO:0000259" key="8">
    <source>
        <dbReference type="PROSITE" id="PS50928"/>
    </source>
</evidence>
<dbReference type="InterPro" id="IPR050366">
    <property type="entry name" value="BP-dependent_transpt_permease"/>
</dbReference>
<dbReference type="GO" id="GO:0055085">
    <property type="term" value="P:transmembrane transport"/>
    <property type="evidence" value="ECO:0007669"/>
    <property type="project" value="InterPro"/>
</dbReference>
<dbReference type="Proteomes" id="UP000199595">
    <property type="component" value="Unassembled WGS sequence"/>
</dbReference>
<proteinExistence type="inferred from homology"/>
<evidence type="ECO:0000256" key="6">
    <source>
        <dbReference type="ARBA" id="ARBA00023136"/>
    </source>
</evidence>
<evidence type="ECO:0000256" key="5">
    <source>
        <dbReference type="ARBA" id="ARBA00022989"/>
    </source>
</evidence>
<evidence type="ECO:0000256" key="7">
    <source>
        <dbReference type="RuleBase" id="RU363032"/>
    </source>
</evidence>
<evidence type="ECO:0000256" key="4">
    <source>
        <dbReference type="ARBA" id="ARBA00022692"/>
    </source>
</evidence>
<dbReference type="GO" id="GO:0005886">
    <property type="term" value="C:plasma membrane"/>
    <property type="evidence" value="ECO:0007669"/>
    <property type="project" value="UniProtKB-SubCell"/>
</dbReference>
<evidence type="ECO:0000256" key="2">
    <source>
        <dbReference type="ARBA" id="ARBA00022448"/>
    </source>
</evidence>
<keyword evidence="3" id="KW-1003">Cell membrane</keyword>
<feature type="transmembrane region" description="Helical" evidence="7">
    <location>
        <begin position="276"/>
        <end position="298"/>
    </location>
</feature>
<evidence type="ECO:0000313" key="9">
    <source>
        <dbReference type="EMBL" id="SDW51520.1"/>
    </source>
</evidence>
<dbReference type="PROSITE" id="PS50928">
    <property type="entry name" value="ABC_TM1"/>
    <property type="match status" value="1"/>
</dbReference>
<accession>A0A1H2U653</accession>
<feature type="transmembrane region" description="Helical" evidence="7">
    <location>
        <begin position="198"/>
        <end position="220"/>
    </location>
</feature>
<dbReference type="InterPro" id="IPR035906">
    <property type="entry name" value="MetI-like_sf"/>
</dbReference>
<dbReference type="Pfam" id="PF12911">
    <property type="entry name" value="OppC_N"/>
    <property type="match status" value="1"/>
</dbReference>
<keyword evidence="4 7" id="KW-0812">Transmembrane</keyword>
<keyword evidence="6 7" id="KW-0472">Membrane</keyword>
<dbReference type="Gene3D" id="1.10.3720.10">
    <property type="entry name" value="MetI-like"/>
    <property type="match status" value="1"/>
</dbReference>
<dbReference type="SUPFAM" id="SSF161098">
    <property type="entry name" value="MetI-like"/>
    <property type="match status" value="1"/>
</dbReference>
<evidence type="ECO:0000256" key="1">
    <source>
        <dbReference type="ARBA" id="ARBA00004651"/>
    </source>
</evidence>
<keyword evidence="5 7" id="KW-1133">Transmembrane helix</keyword>
<evidence type="ECO:0000256" key="3">
    <source>
        <dbReference type="ARBA" id="ARBA00022475"/>
    </source>
</evidence>
<dbReference type="InterPro" id="IPR000515">
    <property type="entry name" value="MetI-like"/>
</dbReference>
<dbReference type="CDD" id="cd06261">
    <property type="entry name" value="TM_PBP2"/>
    <property type="match status" value="1"/>
</dbReference>
<sequence>MKNTNNSLTDLALQKFKKNTTGVLSFWYIIVCGLVAIFAYLLAPDNSSNANQMHLEIHSKKPGFNVQMLTLPSEKKIDQTFFNKLFYGNKNAAAEIPISNYSISNNELTYTLYSENIKTAISKTIDTSTYKNADISTFITSKTFYLGTDKYGRDLLSRMLIGTRISFFIGFIAVFISLVIGISVGAVAGYFGGKVDTFIMWLINITWSIPTLLLVIAITLALGKGFWQVFIAVGLTMWVEVARVVRGQIMSSKQMQYVEAAKALGFSNFRIIFKHILPNIMAPVIVISAANFAGAILIESGLSFLGIGAQPPTPSWGAMIKDHYSYIILGKAYLAIIPGLAIMSLVMAFMLIGNALRDALDVKS</sequence>
<protein>
    <submittedName>
        <fullName evidence="9">Peptide/nickel transport system permease protein</fullName>
    </submittedName>
</protein>
<dbReference type="EMBL" id="FNNJ01000001">
    <property type="protein sequence ID" value="SDW51520.1"/>
    <property type="molecule type" value="Genomic_DNA"/>
</dbReference>
<dbReference type="OrthoDB" id="9783218at2"/>
<evidence type="ECO:0000313" key="10">
    <source>
        <dbReference type="Proteomes" id="UP000199595"/>
    </source>
</evidence>
<dbReference type="STRING" id="762486.SAMN05444411_101896"/>
<keyword evidence="10" id="KW-1185">Reference proteome</keyword>
<dbReference type="AlphaFoldDB" id="A0A1H2U653"/>
<name>A0A1H2U653_9FLAO</name>
<reference evidence="9 10" key="1">
    <citation type="submission" date="2016-10" db="EMBL/GenBank/DDBJ databases">
        <authorList>
            <person name="de Groot N.N."/>
        </authorList>
    </citation>
    <scope>NUCLEOTIDE SEQUENCE [LARGE SCALE GENOMIC DNA]</scope>
    <source>
        <strain evidence="9 10">DSM 24956</strain>
    </source>
</reference>
<feature type="transmembrane region" description="Helical" evidence="7">
    <location>
        <begin position="332"/>
        <end position="356"/>
    </location>
</feature>